<dbReference type="EMBL" id="QWIL01001523">
    <property type="protein sequence ID" value="RMY02296.1"/>
    <property type="molecule type" value="Genomic_DNA"/>
</dbReference>
<dbReference type="AlphaFoldDB" id="A0A3M7AA99"/>
<evidence type="ECO:0000313" key="2">
    <source>
        <dbReference type="EMBL" id="RMY02296.1"/>
    </source>
</evidence>
<name>A0A3M7AA99_HORWE</name>
<feature type="compositionally biased region" description="Polar residues" evidence="1">
    <location>
        <begin position="96"/>
        <end position="110"/>
    </location>
</feature>
<feature type="region of interest" description="Disordered" evidence="1">
    <location>
        <begin position="458"/>
        <end position="521"/>
    </location>
</feature>
<dbReference type="InterPro" id="IPR034443">
    <property type="entry name" value="PB1A10.08"/>
</dbReference>
<dbReference type="Proteomes" id="UP000271337">
    <property type="component" value="Unassembled WGS sequence"/>
</dbReference>
<feature type="compositionally biased region" description="Gly residues" evidence="1">
    <location>
        <begin position="501"/>
        <end position="515"/>
    </location>
</feature>
<dbReference type="EMBL" id="QWIM01001546">
    <property type="protein sequence ID" value="RMY24371.1"/>
    <property type="molecule type" value="Genomic_DNA"/>
</dbReference>
<accession>A0A3M7AA99</accession>
<dbReference type="Proteomes" id="UP000276864">
    <property type="component" value="Unassembled WGS sequence"/>
</dbReference>
<feature type="region of interest" description="Disordered" evidence="1">
    <location>
        <begin position="17"/>
        <end position="135"/>
    </location>
</feature>
<comment type="caution">
    <text evidence="3">The sequence shown here is derived from an EMBL/GenBank/DDBJ whole genome shotgun (WGS) entry which is preliminary data.</text>
</comment>
<dbReference type="VEuPathDB" id="FungiDB:BTJ68_11766"/>
<reference evidence="4 5" key="1">
    <citation type="journal article" date="2018" name="BMC Genomics">
        <title>Genomic evidence for intraspecific hybridization in a clonal and extremely halotolerant yeast.</title>
        <authorList>
            <person name="Gostincar C."/>
            <person name="Stajich J.E."/>
            <person name="Zupancic J."/>
            <person name="Zalar P."/>
            <person name="Gunde-Cimerman N."/>
        </authorList>
    </citation>
    <scope>NUCLEOTIDE SEQUENCE [LARGE SCALE GENOMIC DNA]</scope>
    <source>
        <strain evidence="3 5">EXF-6651</strain>
        <strain evidence="2 4">EXF-6669</strain>
    </source>
</reference>
<dbReference type="PANTHER" id="PTHR42051:SF1">
    <property type="entry name" value="MEIOTICALLY UP-REGULATED PROTEIN PB1A10.08"/>
    <property type="match status" value="1"/>
</dbReference>
<proteinExistence type="predicted"/>
<evidence type="ECO:0000313" key="3">
    <source>
        <dbReference type="EMBL" id="RMY24371.1"/>
    </source>
</evidence>
<sequence length="601" mass="65894">MFRETEKMIVPRHYLDALYSSSPPKTSNNSNHTRHEKVSRRTANQKTTPPPLSPSQLSTWADVQPSTGRLSPPTDHLTLPESEPMRPTSKPVPVPTASSRNPPATANNMHTMPARSRNISGKGKRKPRDAHDPDAMSPSVAALLAMTAIPPPRPNQFRRKSREQRRISIDELVNEWKKDDAWRTSSLSSSPGLSVLLEDACDSSEEPSFSPEGSATENGLLQSRSTSSDSVPSLDADDRSMSSFGSPATPESFRNPKSPHSYKRERALSQVITEDTTLDHPLGPTPLPSDDDNDSNSHLLSAPKTNNSTRKSRSSFKSNLTTSLRALRKSLPSFNLNNATVPTQRNPSTSAFSDQMLWSHPALFPRFSSEIRPPQVEGGGLPTSAQRRYLNPSSASFQGQSSPSSSSPMKTQPQSSRPLTFEEQEAPFQQALHAPYLAEAAAMGEALPSIQMQTYTRYGAGGNTRRGKTTPAARRNTGGAVGVPSQPDAASEAGRALSGRSTGGNGEFGLGGGSGTFRHREPRENSNFLCVVVLEMNMRREGKLESGRARIWLPPRQQQQYSLSSRSSSASYFFPEDEEVEERFEQGREKVPRRWRGISAY</sequence>
<evidence type="ECO:0000256" key="1">
    <source>
        <dbReference type="SAM" id="MobiDB-lite"/>
    </source>
</evidence>
<feature type="compositionally biased region" description="Polar residues" evidence="1">
    <location>
        <begin position="215"/>
        <end position="231"/>
    </location>
</feature>
<dbReference type="PANTHER" id="PTHR42051">
    <property type="entry name" value="MEIOTICALLY UP-REGULATED PROTEIN PB1A10.08"/>
    <property type="match status" value="1"/>
</dbReference>
<feature type="compositionally biased region" description="Low complexity" evidence="1">
    <location>
        <begin position="20"/>
        <end position="31"/>
    </location>
</feature>
<protein>
    <submittedName>
        <fullName evidence="3">Uncharacterized protein</fullName>
    </submittedName>
</protein>
<dbReference type="OrthoDB" id="4181307at2759"/>
<feature type="region of interest" description="Disordered" evidence="1">
    <location>
        <begin position="393"/>
        <end position="421"/>
    </location>
</feature>
<feature type="compositionally biased region" description="Polar residues" evidence="1">
    <location>
        <begin position="303"/>
        <end position="320"/>
    </location>
</feature>
<feature type="region of interest" description="Disordered" evidence="1">
    <location>
        <begin position="199"/>
        <end position="320"/>
    </location>
</feature>
<evidence type="ECO:0000313" key="4">
    <source>
        <dbReference type="Proteomes" id="UP000271337"/>
    </source>
</evidence>
<evidence type="ECO:0000313" key="5">
    <source>
        <dbReference type="Proteomes" id="UP000276864"/>
    </source>
</evidence>
<gene>
    <name evidence="3" type="ORF">D0866_11405</name>
    <name evidence="2" type="ORF">D0867_11095</name>
</gene>
<organism evidence="3 5">
    <name type="scientific">Hortaea werneckii</name>
    <name type="common">Black yeast</name>
    <name type="synonym">Cladosporium werneckii</name>
    <dbReference type="NCBI Taxonomy" id="91943"/>
    <lineage>
        <taxon>Eukaryota</taxon>
        <taxon>Fungi</taxon>
        <taxon>Dikarya</taxon>
        <taxon>Ascomycota</taxon>
        <taxon>Pezizomycotina</taxon>
        <taxon>Dothideomycetes</taxon>
        <taxon>Dothideomycetidae</taxon>
        <taxon>Mycosphaerellales</taxon>
        <taxon>Teratosphaeriaceae</taxon>
        <taxon>Hortaea</taxon>
    </lineage>
</organism>
<feature type="compositionally biased region" description="Low complexity" evidence="1">
    <location>
        <begin position="393"/>
        <end position="416"/>
    </location>
</feature>